<dbReference type="AlphaFoldDB" id="A0AAP0HQB6"/>
<protein>
    <submittedName>
        <fullName evidence="1">Uncharacterized protein</fullName>
    </submittedName>
</protein>
<keyword evidence="2" id="KW-1185">Reference proteome</keyword>
<name>A0AAP0HQB6_9MAGN</name>
<dbReference type="EMBL" id="JBBNAF010000012">
    <property type="protein sequence ID" value="KAK9092952.1"/>
    <property type="molecule type" value="Genomic_DNA"/>
</dbReference>
<proteinExistence type="predicted"/>
<accession>A0AAP0HQB6</accession>
<comment type="caution">
    <text evidence="1">The sequence shown here is derived from an EMBL/GenBank/DDBJ whole genome shotgun (WGS) entry which is preliminary data.</text>
</comment>
<dbReference type="Proteomes" id="UP001420932">
    <property type="component" value="Unassembled WGS sequence"/>
</dbReference>
<organism evidence="1 2">
    <name type="scientific">Stephania yunnanensis</name>
    <dbReference type="NCBI Taxonomy" id="152371"/>
    <lineage>
        <taxon>Eukaryota</taxon>
        <taxon>Viridiplantae</taxon>
        <taxon>Streptophyta</taxon>
        <taxon>Embryophyta</taxon>
        <taxon>Tracheophyta</taxon>
        <taxon>Spermatophyta</taxon>
        <taxon>Magnoliopsida</taxon>
        <taxon>Ranunculales</taxon>
        <taxon>Menispermaceae</taxon>
        <taxon>Menispermoideae</taxon>
        <taxon>Cissampelideae</taxon>
        <taxon>Stephania</taxon>
    </lineage>
</organism>
<gene>
    <name evidence="1" type="ORF">Syun_027863</name>
</gene>
<evidence type="ECO:0000313" key="1">
    <source>
        <dbReference type="EMBL" id="KAK9092952.1"/>
    </source>
</evidence>
<reference evidence="1 2" key="1">
    <citation type="submission" date="2024-01" db="EMBL/GenBank/DDBJ databases">
        <title>Genome assemblies of Stephania.</title>
        <authorList>
            <person name="Yang L."/>
        </authorList>
    </citation>
    <scope>NUCLEOTIDE SEQUENCE [LARGE SCALE GENOMIC DNA]</scope>
    <source>
        <strain evidence="1">YNDBR</strain>
        <tissue evidence="1">Leaf</tissue>
    </source>
</reference>
<sequence>MFGVTDRCKYLFRRVMMARIILYRDSRAWLPEGLLLKLMNLYYYLPTTFETHHLIVVSQQIRDV</sequence>
<evidence type="ECO:0000313" key="2">
    <source>
        <dbReference type="Proteomes" id="UP001420932"/>
    </source>
</evidence>